<sequence>MFTTRLDIKPDNIMVECQPSGKNTTVERVQIIDLENAAYLPKGRCIKGMLAGNDNWRSPEAHFEGELNKPTDIFSFGVVCIYAMLGRVIFGPDEDFRKHQTQGALPALIRLQRQVSYFGDSEGINGLLKHITDDEISCQVLRMLWDGRSDEHIPYKPFCKWPEIVDPIFKDLIQQLTNLDPTKRITACQALEHPWFRDY</sequence>
<dbReference type="AlphaFoldDB" id="A0A8H4IG98"/>
<dbReference type="PANTHER" id="PTHR44167:SF24">
    <property type="entry name" value="SERINE_THREONINE-PROTEIN KINASE CHK2"/>
    <property type="match status" value="1"/>
</dbReference>
<dbReference type="PROSITE" id="PS50011">
    <property type="entry name" value="PROTEIN_KINASE_DOM"/>
    <property type="match status" value="1"/>
</dbReference>
<evidence type="ECO:0000313" key="2">
    <source>
        <dbReference type="Proteomes" id="UP000813423"/>
    </source>
</evidence>
<gene>
    <name evidence="1" type="ORF">KXV57_007347</name>
</gene>
<dbReference type="Pfam" id="PF00069">
    <property type="entry name" value="Pkinase"/>
    <property type="match status" value="1"/>
</dbReference>
<accession>A0A8H4IG98</accession>
<proteinExistence type="predicted"/>
<dbReference type="Proteomes" id="UP000813423">
    <property type="component" value="Unassembled WGS sequence"/>
</dbReference>
<dbReference type="PANTHER" id="PTHR44167">
    <property type="entry name" value="OVARIAN-SPECIFIC SERINE/THREONINE-PROTEIN KINASE LOK-RELATED"/>
    <property type="match status" value="1"/>
</dbReference>
<dbReference type="GO" id="GO:0044773">
    <property type="term" value="P:mitotic DNA damage checkpoint signaling"/>
    <property type="evidence" value="ECO:0007669"/>
    <property type="project" value="TreeGrafter"/>
</dbReference>
<dbReference type="Gene3D" id="1.10.510.10">
    <property type="entry name" value="Transferase(Phosphotransferase) domain 1"/>
    <property type="match status" value="1"/>
</dbReference>
<comment type="caution">
    <text evidence="1">The sequence shown here is derived from an EMBL/GenBank/DDBJ whole genome shotgun (WGS) entry which is preliminary data.</text>
</comment>
<dbReference type="InterPro" id="IPR011009">
    <property type="entry name" value="Kinase-like_dom_sf"/>
</dbReference>
<organism evidence="1 2">
    <name type="scientific">Aspergillus fumigatus</name>
    <name type="common">Neosartorya fumigata</name>
    <dbReference type="NCBI Taxonomy" id="746128"/>
    <lineage>
        <taxon>Eukaryota</taxon>
        <taxon>Fungi</taxon>
        <taxon>Dikarya</taxon>
        <taxon>Ascomycota</taxon>
        <taxon>Pezizomycotina</taxon>
        <taxon>Eurotiomycetes</taxon>
        <taxon>Eurotiomycetidae</taxon>
        <taxon>Eurotiales</taxon>
        <taxon>Aspergillaceae</taxon>
        <taxon>Aspergillus</taxon>
        <taxon>Aspergillus subgen. Fumigati</taxon>
    </lineage>
</organism>
<evidence type="ECO:0000313" key="1">
    <source>
        <dbReference type="EMBL" id="KAH1902526.1"/>
    </source>
</evidence>
<dbReference type="SUPFAM" id="SSF56112">
    <property type="entry name" value="Protein kinase-like (PK-like)"/>
    <property type="match status" value="1"/>
</dbReference>
<dbReference type="GO" id="GO:0005634">
    <property type="term" value="C:nucleus"/>
    <property type="evidence" value="ECO:0007669"/>
    <property type="project" value="TreeGrafter"/>
</dbReference>
<dbReference type="InterPro" id="IPR000719">
    <property type="entry name" value="Prot_kinase_dom"/>
</dbReference>
<name>A0A8H4IG98_ASPFM</name>
<dbReference type="GO" id="GO:0005524">
    <property type="term" value="F:ATP binding"/>
    <property type="evidence" value="ECO:0007669"/>
    <property type="project" value="InterPro"/>
</dbReference>
<reference evidence="1" key="1">
    <citation type="submission" date="2021-08" db="EMBL/GenBank/DDBJ databases">
        <title>Global Aspergillus fumigatus from environmental and clinical sources.</title>
        <authorList>
            <person name="Barber A."/>
            <person name="Sae-Ong T."/>
        </authorList>
    </citation>
    <scope>NUCLEOTIDE SEQUENCE</scope>
    <source>
        <strain evidence="1">NRZ-2016-071</strain>
    </source>
</reference>
<dbReference type="EMBL" id="JAIBSC010000059">
    <property type="protein sequence ID" value="KAH1902526.1"/>
    <property type="molecule type" value="Genomic_DNA"/>
</dbReference>
<protein>
    <submittedName>
        <fullName evidence="1">Uncharacterized protein</fullName>
    </submittedName>
</protein>
<dbReference type="GO" id="GO:0004674">
    <property type="term" value="F:protein serine/threonine kinase activity"/>
    <property type="evidence" value="ECO:0007669"/>
    <property type="project" value="TreeGrafter"/>
</dbReference>